<dbReference type="GO" id="GO:0006312">
    <property type="term" value="P:mitotic recombination"/>
    <property type="evidence" value="ECO:0007669"/>
    <property type="project" value="TreeGrafter"/>
</dbReference>
<dbReference type="GO" id="GO:0000730">
    <property type="term" value="P:DNA recombinase assembly"/>
    <property type="evidence" value="ECO:0007669"/>
    <property type="project" value="TreeGrafter"/>
</dbReference>
<dbReference type="PANTHER" id="PTHR22942">
    <property type="entry name" value="RECA/RAD51/RADA DNA STRAND-PAIRING FAMILY MEMBER"/>
    <property type="match status" value="1"/>
</dbReference>
<dbReference type="GO" id="GO:0003697">
    <property type="term" value="F:single-stranded DNA binding"/>
    <property type="evidence" value="ECO:0007669"/>
    <property type="project" value="TreeGrafter"/>
</dbReference>
<dbReference type="EMBL" id="OOIN01000006">
    <property type="protein sequence ID" value="SPO23874.1"/>
    <property type="molecule type" value="Genomic_DNA"/>
</dbReference>
<evidence type="ECO:0000313" key="4">
    <source>
        <dbReference type="Proteomes" id="UP000324022"/>
    </source>
</evidence>
<dbReference type="SUPFAM" id="SSF52540">
    <property type="entry name" value="P-loop containing nucleoside triphosphate hydrolases"/>
    <property type="match status" value="1"/>
</dbReference>
<dbReference type="GO" id="GO:0000150">
    <property type="term" value="F:DNA strand exchange activity"/>
    <property type="evidence" value="ECO:0007669"/>
    <property type="project" value="TreeGrafter"/>
</dbReference>
<dbReference type="PANTHER" id="PTHR22942:SF66">
    <property type="entry name" value="RE19845P"/>
    <property type="match status" value="1"/>
</dbReference>
<sequence>MTSLAISDVPWISKRIKACCRRAKLFSTDEILLAPPQQLQQALRITKEDADLLLLQVATASAPPAISVLDALNGNPPAKLDENLFDVDVNDADPSDDSEDSDVDQGRRTNDTRFPASSIVPPTQGYDGNFPGADRYVYDSDSDSDSERTDAHSDVMMYDDVEMPSTFRPRRREDAAAEQDEGDPTFDSNINNVTVQPSVTRDVLALGRDRHILSSGSQKLDDLLGGGFRSAILTEIVGESGSGKTLIAVQTCTYAALGFVPLPPVDDEDPSSLPSLNLKTVSDDASLREILGNYGMAPWINSSSSSSGLGACYITSSGERSAHSIVNRALDLGEFAIRERFDRIYPPFSSSGTALDRQILLERALQLGREQVLQNLHLSCVSDVEALDHVLKYHLPGLVTRLGASVGVVVVDNLPSLFQEDPVVSNDIDSLVQRSKLLVEIAESLKRLAVSHDFTGSDRVVLVLNHVSDAFGQDKDVARRFVFDTASRVRLTRTSTSTQPVPETAYPDHPIGMDYATQSAFISGLLASIPPTLAEAIGSGPAREGFSNGEGGLLYNLHPRTAQLGHTWTNLVNVRLFLSKTRGRVAMPDQNHTSNSGEAEGEGANKGKAVMATVRKAAVVINPFGETMLDVSPTDSAKGRKTGGKQMRFIITRSSAVHALMPYNLTNTTSTTTATATTTTTTTTTTAVAAAGAAAGAGPSINQVTSQSLENQEEEDFFDQLDTLDETHLLAIDLLEESASLPNTPLSH</sequence>
<evidence type="ECO:0000259" key="2">
    <source>
        <dbReference type="Pfam" id="PF08423"/>
    </source>
</evidence>
<dbReference type="Proteomes" id="UP000324022">
    <property type="component" value="Unassembled WGS sequence"/>
</dbReference>
<dbReference type="InterPro" id="IPR027417">
    <property type="entry name" value="P-loop_NTPase"/>
</dbReference>
<reference evidence="3 4" key="1">
    <citation type="submission" date="2018-03" db="EMBL/GenBank/DDBJ databases">
        <authorList>
            <person name="Guldener U."/>
        </authorList>
    </citation>
    <scope>NUCLEOTIDE SEQUENCE [LARGE SCALE GENOMIC DNA]</scope>
    <source>
        <strain evidence="3 4">NBRC100155</strain>
    </source>
</reference>
<accession>A0A5C3DZI9</accession>
<keyword evidence="4" id="KW-1185">Reference proteome</keyword>
<dbReference type="OrthoDB" id="1861185at2759"/>
<dbReference type="Pfam" id="PF08423">
    <property type="entry name" value="Rad51"/>
    <property type="match status" value="1"/>
</dbReference>
<dbReference type="AlphaFoldDB" id="A0A5C3DZI9"/>
<feature type="region of interest" description="Disordered" evidence="1">
    <location>
        <begin position="87"/>
        <end position="187"/>
    </location>
</feature>
<dbReference type="GO" id="GO:0008094">
    <property type="term" value="F:ATP-dependent activity, acting on DNA"/>
    <property type="evidence" value="ECO:0007669"/>
    <property type="project" value="TreeGrafter"/>
</dbReference>
<dbReference type="GO" id="GO:0042148">
    <property type="term" value="P:DNA strand invasion"/>
    <property type="evidence" value="ECO:0007669"/>
    <property type="project" value="TreeGrafter"/>
</dbReference>
<proteinExistence type="predicted"/>
<dbReference type="InterPro" id="IPR013632">
    <property type="entry name" value="Rad51_C"/>
</dbReference>
<gene>
    <name evidence="3" type="ORF">UTRI_03585_B</name>
</gene>
<evidence type="ECO:0000313" key="3">
    <source>
        <dbReference type="EMBL" id="SPO23874.1"/>
    </source>
</evidence>
<protein>
    <submittedName>
        <fullName evidence="3">Related to DNA repair/recombination protein Rec2</fullName>
    </submittedName>
</protein>
<evidence type="ECO:0000256" key="1">
    <source>
        <dbReference type="SAM" id="MobiDB-lite"/>
    </source>
</evidence>
<organism evidence="3 4">
    <name type="scientific">Ustilago trichophora</name>
    <dbReference type="NCBI Taxonomy" id="86804"/>
    <lineage>
        <taxon>Eukaryota</taxon>
        <taxon>Fungi</taxon>
        <taxon>Dikarya</taxon>
        <taxon>Basidiomycota</taxon>
        <taxon>Ustilaginomycotina</taxon>
        <taxon>Ustilaginomycetes</taxon>
        <taxon>Ustilaginales</taxon>
        <taxon>Ustilaginaceae</taxon>
        <taxon>Ustilago</taxon>
    </lineage>
</organism>
<dbReference type="Gene3D" id="3.40.50.300">
    <property type="entry name" value="P-loop containing nucleotide triphosphate hydrolases"/>
    <property type="match status" value="1"/>
</dbReference>
<feature type="region of interest" description="Disordered" evidence="1">
    <location>
        <begin position="586"/>
        <end position="605"/>
    </location>
</feature>
<dbReference type="GO" id="GO:0003690">
    <property type="term" value="F:double-stranded DNA binding"/>
    <property type="evidence" value="ECO:0007669"/>
    <property type="project" value="TreeGrafter"/>
</dbReference>
<name>A0A5C3DZI9_9BASI</name>
<feature type="compositionally biased region" description="Acidic residues" evidence="1">
    <location>
        <begin position="87"/>
        <end position="103"/>
    </location>
</feature>
<feature type="domain" description="Rad51-like C-terminal" evidence="2">
    <location>
        <begin position="213"/>
        <end position="257"/>
    </location>
</feature>